<feature type="transmembrane region" description="Helical" evidence="1">
    <location>
        <begin position="360"/>
        <end position="377"/>
    </location>
</feature>
<dbReference type="InterPro" id="IPR010364">
    <property type="entry name" value="Uncharacterised_IM_CreD"/>
</dbReference>
<keyword evidence="1" id="KW-1133">Transmembrane helix</keyword>
<proteinExistence type="predicted"/>
<dbReference type="AlphaFoldDB" id="A0A1F6XVN3"/>
<feature type="transmembrane region" description="Helical" evidence="1">
    <location>
        <begin position="279"/>
        <end position="300"/>
    </location>
</feature>
<name>A0A1F6XVN3_9BACT</name>
<dbReference type="PANTHER" id="PTHR30092:SF0">
    <property type="entry name" value="INNER MEMBRANE PROTEIN CRED"/>
    <property type="match status" value="1"/>
</dbReference>
<keyword evidence="1" id="KW-0812">Transmembrane</keyword>
<comment type="caution">
    <text evidence="2">The sequence shown here is derived from an EMBL/GenBank/DDBJ whole genome shotgun (WGS) entry which is preliminary data.</text>
</comment>
<evidence type="ECO:0000256" key="1">
    <source>
        <dbReference type="SAM" id="Phobius"/>
    </source>
</evidence>
<feature type="transmembrane region" description="Helical" evidence="1">
    <location>
        <begin position="307"/>
        <end position="325"/>
    </location>
</feature>
<organism evidence="2 3">
    <name type="scientific">Candidatus Nomurabacteria bacterium RIFCSPLOWO2_02_FULL_40_10</name>
    <dbReference type="NCBI Taxonomy" id="1801786"/>
    <lineage>
        <taxon>Bacteria</taxon>
        <taxon>Candidatus Nomuraibacteriota</taxon>
    </lineage>
</organism>
<gene>
    <name evidence="2" type="ORF">A3H53_03240</name>
</gene>
<feature type="transmembrane region" description="Helical" evidence="1">
    <location>
        <begin position="383"/>
        <end position="402"/>
    </location>
</feature>
<evidence type="ECO:0008006" key="4">
    <source>
        <dbReference type="Google" id="ProtNLM"/>
    </source>
</evidence>
<feature type="transmembrane region" description="Helical" evidence="1">
    <location>
        <begin position="12"/>
        <end position="32"/>
    </location>
</feature>
<dbReference type="Pfam" id="PF06123">
    <property type="entry name" value="CreD"/>
    <property type="match status" value="1"/>
</dbReference>
<dbReference type="EMBL" id="MFVK01000040">
    <property type="protein sequence ID" value="OGI98153.1"/>
    <property type="molecule type" value="Genomic_DNA"/>
</dbReference>
<keyword evidence="1" id="KW-0472">Membrane</keyword>
<protein>
    <recommendedName>
        <fullName evidence="4">Cell envelope integrity protein CreD</fullName>
    </recommendedName>
</protein>
<evidence type="ECO:0000313" key="2">
    <source>
        <dbReference type="EMBL" id="OGI98153.1"/>
    </source>
</evidence>
<reference evidence="2 3" key="1">
    <citation type="journal article" date="2016" name="Nat. Commun.">
        <title>Thousands of microbial genomes shed light on interconnected biogeochemical processes in an aquifer system.</title>
        <authorList>
            <person name="Anantharaman K."/>
            <person name="Brown C.T."/>
            <person name="Hug L.A."/>
            <person name="Sharon I."/>
            <person name="Castelle C.J."/>
            <person name="Probst A.J."/>
            <person name="Thomas B.C."/>
            <person name="Singh A."/>
            <person name="Wilkins M.J."/>
            <person name="Karaoz U."/>
            <person name="Brodie E.L."/>
            <person name="Williams K.H."/>
            <person name="Hubbard S.S."/>
            <person name="Banfield J.F."/>
        </authorList>
    </citation>
    <scope>NUCLEOTIDE SEQUENCE [LARGE SCALE GENOMIC DNA]</scope>
</reference>
<dbReference type="Proteomes" id="UP000176479">
    <property type="component" value="Unassembled WGS sequence"/>
</dbReference>
<dbReference type="NCBIfam" id="NF008712">
    <property type="entry name" value="PRK11715.1-1"/>
    <property type="match status" value="1"/>
</dbReference>
<sequence>MPNDRTTVKLFGVAFIGALCLIASFLVMGLVYERENRFKEVQQEIANTWGEPQVISGPVLAIREQSGGFIYVLPDSLNYQVSIEPEIRSRGIFKSVVYTTKLLGSGSFSAKDITEVSSGQTIFSLGITDTRGIGKQVDLEWDKNKIALQPGAGDNPIIPSSGLNAQVPSPWGNNHTFSFEVALNGSEGIKFLPLGRETEVKISSPWDNPKFTGSYLPVERDVNPDGFSAVWRISSLGRAYPQIWSSNVDRITELNESAFGADLLGGVDLYTQVTRSIKYAILFIATTFIVFALFELLSGLRIHPVQYLLVGIALAMFYLLLLSLAEHIGFGWAYLISILMVGVLISSYCYKVLGSMKRTLIVFSALELLYGYLYFNLNMEDYALLFGSLFLFILLAVIMYLTRNIDWYGSQSSKS</sequence>
<evidence type="ECO:0000313" key="3">
    <source>
        <dbReference type="Proteomes" id="UP000176479"/>
    </source>
</evidence>
<feature type="transmembrane region" description="Helical" evidence="1">
    <location>
        <begin position="331"/>
        <end position="353"/>
    </location>
</feature>
<accession>A0A1F6XVN3</accession>
<dbReference type="PIRSF" id="PIRSF004548">
    <property type="entry name" value="CreD"/>
    <property type="match status" value="1"/>
</dbReference>
<dbReference type="GO" id="GO:0005886">
    <property type="term" value="C:plasma membrane"/>
    <property type="evidence" value="ECO:0007669"/>
    <property type="project" value="TreeGrafter"/>
</dbReference>
<dbReference type="PANTHER" id="PTHR30092">
    <property type="entry name" value="INNER MEMBRANE PROTEIN CRED"/>
    <property type="match status" value="1"/>
</dbReference>